<gene>
    <name evidence="2" type="ORF">M0811_03419</name>
</gene>
<dbReference type="OrthoDB" id="431497at2759"/>
<dbReference type="Pfam" id="PF05203">
    <property type="entry name" value="Hom_end_hint"/>
    <property type="match status" value="1"/>
</dbReference>
<dbReference type="Gene3D" id="2.170.16.10">
    <property type="entry name" value="Hedgehog/Intein (Hint) domain"/>
    <property type="match status" value="1"/>
</dbReference>
<name>A0A9Q0R4M7_ANAIG</name>
<sequence>MVFIKKIIIQGFKSYKNKTVIQSLSPNHNIIVGKNGSGKCLQINTPVLMYNGKIKMVQDIKPNEKLMGEDSKPRTVLTTTSGHGKLFRITPNSYNGSEPFVVNEHHILSLAYSYSPSQKFNHKIILIFN</sequence>
<dbReference type="Gene3D" id="3.40.50.300">
    <property type="entry name" value="P-loop containing nucleotide triphosphate hydrolases"/>
    <property type="match status" value="1"/>
</dbReference>
<evidence type="ECO:0000313" key="2">
    <source>
        <dbReference type="EMBL" id="KAJ5066086.1"/>
    </source>
</evidence>
<keyword evidence="3" id="KW-1185">Reference proteome</keyword>
<proteinExistence type="predicted"/>
<dbReference type="SUPFAM" id="SSF51294">
    <property type="entry name" value="Hedgehog/intein (Hint) domain"/>
    <property type="match status" value="1"/>
</dbReference>
<protein>
    <submittedName>
        <fullName evidence="2">Structural maintenance of chromosomes protein</fullName>
    </submittedName>
</protein>
<comment type="caution">
    <text evidence="2">The sequence shown here is derived from an EMBL/GenBank/DDBJ whole genome shotgun (WGS) entry which is preliminary data.</text>
</comment>
<feature type="domain" description="Hom-end-associated Hint" evidence="1">
    <location>
        <begin position="40"/>
        <end position="112"/>
    </location>
</feature>
<dbReference type="EMBL" id="JAPDFW010000147">
    <property type="protein sequence ID" value="KAJ5066086.1"/>
    <property type="molecule type" value="Genomic_DNA"/>
</dbReference>
<evidence type="ECO:0000259" key="1">
    <source>
        <dbReference type="Pfam" id="PF05203"/>
    </source>
</evidence>
<dbReference type="InterPro" id="IPR036844">
    <property type="entry name" value="Hint_dom_sf"/>
</dbReference>
<accession>A0A9Q0R4M7</accession>
<dbReference type="Proteomes" id="UP001149090">
    <property type="component" value="Unassembled WGS sequence"/>
</dbReference>
<dbReference type="InterPro" id="IPR007868">
    <property type="entry name" value="Hom_end_hint"/>
</dbReference>
<dbReference type="SUPFAM" id="SSF52540">
    <property type="entry name" value="P-loop containing nucleoside triphosphate hydrolases"/>
    <property type="match status" value="1"/>
</dbReference>
<evidence type="ECO:0000313" key="3">
    <source>
        <dbReference type="Proteomes" id="UP001149090"/>
    </source>
</evidence>
<dbReference type="InterPro" id="IPR027417">
    <property type="entry name" value="P-loop_NTPase"/>
</dbReference>
<dbReference type="PANTHER" id="PTHR43977">
    <property type="entry name" value="STRUCTURAL MAINTENANCE OF CHROMOSOMES PROTEIN 3"/>
    <property type="match status" value="1"/>
</dbReference>
<dbReference type="AlphaFoldDB" id="A0A9Q0R4M7"/>
<reference evidence="2" key="1">
    <citation type="submission" date="2022-10" db="EMBL/GenBank/DDBJ databases">
        <title>Novel sulphate-reducing endosymbionts in the free-living metamonad Anaeramoeba.</title>
        <authorList>
            <person name="Jerlstrom-Hultqvist J."/>
            <person name="Cepicka I."/>
            <person name="Gallot-Lavallee L."/>
            <person name="Salas-Leiva D."/>
            <person name="Curtis B.A."/>
            <person name="Zahonova K."/>
            <person name="Pipaliya S."/>
            <person name="Dacks J."/>
            <person name="Roger A.J."/>
        </authorList>
    </citation>
    <scope>NUCLEOTIDE SEQUENCE</scope>
    <source>
        <strain evidence="2">BMAN</strain>
    </source>
</reference>
<dbReference type="GO" id="GO:0030908">
    <property type="term" value="P:protein splicing"/>
    <property type="evidence" value="ECO:0007669"/>
    <property type="project" value="InterPro"/>
</dbReference>
<organism evidence="2 3">
    <name type="scientific">Anaeramoeba ignava</name>
    <name type="common">Anaerobic marine amoeba</name>
    <dbReference type="NCBI Taxonomy" id="1746090"/>
    <lineage>
        <taxon>Eukaryota</taxon>
        <taxon>Metamonada</taxon>
        <taxon>Anaeramoebidae</taxon>
        <taxon>Anaeramoeba</taxon>
    </lineage>
</organism>